<keyword evidence="3" id="KW-1185">Reference proteome</keyword>
<feature type="transmembrane region" description="Helical" evidence="1">
    <location>
        <begin position="21"/>
        <end position="41"/>
    </location>
</feature>
<dbReference type="STRING" id="298654.FraEuI1c_0681"/>
<accession>E3ITK2</accession>
<dbReference type="OrthoDB" id="3213588at2"/>
<evidence type="ECO:0000313" key="3">
    <source>
        <dbReference type="Proteomes" id="UP000002484"/>
    </source>
</evidence>
<dbReference type="HOGENOM" id="CLU_1452465_0_0_11"/>
<sequence length="221" mass="21713">MAGRRKEYRTWEELSGSERRRGLVILGGAGVVVVGAVVWVFGPTGGGSPAGAPRPVLAAGVAGAPQAAGSPPAVGATSPAPDLSGWYAAIAGPRGDVTSAEAAVRKAIADLDGMALQPACVLLDSKAVDAQHAGDVPDGDEGQAWTTGLTDYQQAARWCAQLFDGTQLPPETLRTNTSAALDSADTAWASVGSASATPVNAAGTVAAGSGPTGIAAASPAG</sequence>
<dbReference type="Proteomes" id="UP000002484">
    <property type="component" value="Chromosome"/>
</dbReference>
<keyword evidence="1" id="KW-0812">Transmembrane</keyword>
<dbReference type="KEGG" id="fri:FraEuI1c_0681"/>
<evidence type="ECO:0000256" key="1">
    <source>
        <dbReference type="SAM" id="Phobius"/>
    </source>
</evidence>
<reference evidence="2 3" key="1">
    <citation type="submission" date="2010-10" db="EMBL/GenBank/DDBJ databases">
        <title>Complete sequence of Frankia sp. EuI1c.</title>
        <authorList>
            <consortium name="US DOE Joint Genome Institute"/>
            <person name="Lucas S."/>
            <person name="Copeland A."/>
            <person name="Lapidus A."/>
            <person name="Cheng J.-F."/>
            <person name="Bruce D."/>
            <person name="Goodwin L."/>
            <person name="Pitluck S."/>
            <person name="Chertkov O."/>
            <person name="Detter J.C."/>
            <person name="Han C."/>
            <person name="Tapia R."/>
            <person name="Land M."/>
            <person name="Hauser L."/>
            <person name="Jeffries C."/>
            <person name="Kyrpides N."/>
            <person name="Ivanova N."/>
            <person name="Mikhailova N."/>
            <person name="Beauchemin N."/>
            <person name="Sen A."/>
            <person name="Sur S.A."/>
            <person name="Gtari M."/>
            <person name="Wall L."/>
            <person name="Tisa L."/>
            <person name="Woyke T."/>
        </authorList>
    </citation>
    <scope>NUCLEOTIDE SEQUENCE [LARGE SCALE GENOMIC DNA]</scope>
    <source>
        <strain evidence="3">DSM 45817 / CECT 9037 / EuI1c</strain>
    </source>
</reference>
<keyword evidence="1" id="KW-0472">Membrane</keyword>
<dbReference type="RefSeq" id="WP_013421881.1">
    <property type="nucleotide sequence ID" value="NC_014666.1"/>
</dbReference>
<dbReference type="AlphaFoldDB" id="E3ITK2"/>
<name>E3ITK2_PSEI1</name>
<gene>
    <name evidence="2" type="ordered locus">FraEuI1c_0681</name>
</gene>
<keyword evidence="1" id="KW-1133">Transmembrane helix</keyword>
<evidence type="ECO:0000313" key="2">
    <source>
        <dbReference type="EMBL" id="ADP78759.1"/>
    </source>
</evidence>
<dbReference type="InParanoid" id="E3ITK2"/>
<proteinExistence type="predicted"/>
<dbReference type="EMBL" id="CP002299">
    <property type="protein sequence ID" value="ADP78759.1"/>
    <property type="molecule type" value="Genomic_DNA"/>
</dbReference>
<organism evidence="2 3">
    <name type="scientific">Pseudofrankia inefficax (strain DSM 45817 / CECT 9037 / DDB 130130 / EuI1c)</name>
    <name type="common">Frankia inefficax</name>
    <dbReference type="NCBI Taxonomy" id="298654"/>
    <lineage>
        <taxon>Bacteria</taxon>
        <taxon>Bacillati</taxon>
        <taxon>Actinomycetota</taxon>
        <taxon>Actinomycetes</taxon>
        <taxon>Frankiales</taxon>
        <taxon>Frankiaceae</taxon>
        <taxon>Pseudofrankia</taxon>
    </lineage>
</organism>
<protein>
    <submittedName>
        <fullName evidence="2">Uncharacterized protein</fullName>
    </submittedName>
</protein>